<accession>A0A0F9Q8Z7</accession>
<feature type="coiled-coil region" evidence="1">
    <location>
        <begin position="56"/>
        <end position="90"/>
    </location>
</feature>
<name>A0A0F9Q8Z7_9ZZZZ</name>
<protein>
    <submittedName>
        <fullName evidence="2">Uncharacterized protein</fullName>
    </submittedName>
</protein>
<sequence length="145" mass="16594">MRHTELSTDMQKYLKDSDYLKKDIKRLGLEKNKLETEFSSTAKKVSDIKGEQISVEKKAKETVAKAEFEAKEIKSKARQIEIKANEKRSEVDVKLSETADIKRELGNLVKSNEGKEKNLILEKVEVDKIKSKLLTIVKMIKNEVG</sequence>
<evidence type="ECO:0000313" key="2">
    <source>
        <dbReference type="EMBL" id="KKN09681.1"/>
    </source>
</evidence>
<reference evidence="2" key="1">
    <citation type="journal article" date="2015" name="Nature">
        <title>Complex archaea that bridge the gap between prokaryotes and eukaryotes.</title>
        <authorList>
            <person name="Spang A."/>
            <person name="Saw J.H."/>
            <person name="Jorgensen S.L."/>
            <person name="Zaremba-Niedzwiedzka K."/>
            <person name="Martijn J."/>
            <person name="Lind A.E."/>
            <person name="van Eijk R."/>
            <person name="Schleper C."/>
            <person name="Guy L."/>
            <person name="Ettema T.J."/>
        </authorList>
    </citation>
    <scope>NUCLEOTIDE SEQUENCE</scope>
</reference>
<dbReference type="EMBL" id="LAZR01004318">
    <property type="protein sequence ID" value="KKN09681.1"/>
    <property type="molecule type" value="Genomic_DNA"/>
</dbReference>
<gene>
    <name evidence="2" type="ORF">LCGC14_1044120</name>
</gene>
<keyword evidence="1" id="KW-0175">Coiled coil</keyword>
<proteinExistence type="predicted"/>
<comment type="caution">
    <text evidence="2">The sequence shown here is derived from an EMBL/GenBank/DDBJ whole genome shotgun (WGS) entry which is preliminary data.</text>
</comment>
<organism evidence="2">
    <name type="scientific">marine sediment metagenome</name>
    <dbReference type="NCBI Taxonomy" id="412755"/>
    <lineage>
        <taxon>unclassified sequences</taxon>
        <taxon>metagenomes</taxon>
        <taxon>ecological metagenomes</taxon>
    </lineage>
</organism>
<dbReference type="AlphaFoldDB" id="A0A0F9Q8Z7"/>
<evidence type="ECO:0000256" key="1">
    <source>
        <dbReference type="SAM" id="Coils"/>
    </source>
</evidence>